<evidence type="ECO:0000313" key="3">
    <source>
        <dbReference type="Proteomes" id="UP001165378"/>
    </source>
</evidence>
<accession>A0AA41U4Q3</accession>
<dbReference type="RefSeq" id="WP_235058748.1">
    <property type="nucleotide sequence ID" value="NZ_JAKFHA010000068.1"/>
</dbReference>
<proteinExistence type="predicted"/>
<evidence type="ECO:0000313" key="2">
    <source>
        <dbReference type="EMBL" id="MCF2533953.1"/>
    </source>
</evidence>
<dbReference type="EMBL" id="JAKFHA010000068">
    <property type="protein sequence ID" value="MCF2533953.1"/>
    <property type="molecule type" value="Genomic_DNA"/>
</dbReference>
<dbReference type="AlphaFoldDB" id="A0AA41U4Q3"/>
<dbReference type="Proteomes" id="UP001165378">
    <property type="component" value="Unassembled WGS sequence"/>
</dbReference>
<organism evidence="2 3">
    <name type="scientific">Yinghuangia soli</name>
    <dbReference type="NCBI Taxonomy" id="2908204"/>
    <lineage>
        <taxon>Bacteria</taxon>
        <taxon>Bacillati</taxon>
        <taxon>Actinomycetota</taxon>
        <taxon>Actinomycetes</taxon>
        <taxon>Kitasatosporales</taxon>
        <taxon>Streptomycetaceae</taxon>
        <taxon>Yinghuangia</taxon>
    </lineage>
</organism>
<evidence type="ECO:0000256" key="1">
    <source>
        <dbReference type="SAM" id="MobiDB-lite"/>
    </source>
</evidence>
<reference evidence="2" key="1">
    <citation type="submission" date="2022-01" db="EMBL/GenBank/DDBJ databases">
        <title>Genome-Based Taxonomic Classification of the Phylum Actinobacteria.</title>
        <authorList>
            <person name="Gao Y."/>
        </authorList>
    </citation>
    <scope>NUCLEOTIDE SEQUENCE</scope>
    <source>
        <strain evidence="2">KLBMP 8922</strain>
    </source>
</reference>
<sequence length="122" mass="13608">MIQVHIKARHRAADNDGLGRTWCGWSDGLKPEDIYEAARGCWKLDAERASYEKFMLAVHGGIVRCVIEIDRVVDTTEEGRRAVEGRPVGKGHPFHDRWFGQPAPGPLGQNPVAYVDDTTLPD</sequence>
<gene>
    <name evidence="2" type="ORF">LZ495_42970</name>
</gene>
<comment type="caution">
    <text evidence="2">The sequence shown here is derived from an EMBL/GenBank/DDBJ whole genome shotgun (WGS) entry which is preliminary data.</text>
</comment>
<feature type="region of interest" description="Disordered" evidence="1">
    <location>
        <begin position="78"/>
        <end position="122"/>
    </location>
</feature>
<protein>
    <submittedName>
        <fullName evidence="2">Uncharacterized protein</fullName>
    </submittedName>
</protein>
<keyword evidence="3" id="KW-1185">Reference proteome</keyword>
<name>A0AA41U4Q3_9ACTN</name>